<dbReference type="InParanoid" id="G0NYW8"/>
<keyword evidence="3" id="KW-1133">Transmembrane helix</keyword>
<dbReference type="HOGENOM" id="CLU_512138_0_0_1"/>
<evidence type="ECO:0000256" key="3">
    <source>
        <dbReference type="SAM" id="Phobius"/>
    </source>
</evidence>
<feature type="coiled-coil region" evidence="1">
    <location>
        <begin position="241"/>
        <end position="294"/>
    </location>
</feature>
<name>G0NYW8_CAEBE</name>
<gene>
    <name evidence="4" type="ORF">CAEBREN_32620</name>
</gene>
<evidence type="ECO:0000256" key="2">
    <source>
        <dbReference type="SAM" id="MobiDB-lite"/>
    </source>
</evidence>
<dbReference type="OrthoDB" id="5844440at2759"/>
<dbReference type="eggNOG" id="ENOG502TGXG">
    <property type="taxonomic scope" value="Eukaryota"/>
</dbReference>
<dbReference type="Pfam" id="PF05218">
    <property type="entry name" value="DUF713"/>
    <property type="match status" value="1"/>
</dbReference>
<dbReference type="EMBL" id="GL379985">
    <property type="protein sequence ID" value="EGT40239.1"/>
    <property type="molecule type" value="Genomic_DNA"/>
</dbReference>
<proteinExistence type="predicted"/>
<organism evidence="5">
    <name type="scientific">Caenorhabditis brenneri</name>
    <name type="common">Nematode worm</name>
    <dbReference type="NCBI Taxonomy" id="135651"/>
    <lineage>
        <taxon>Eukaryota</taxon>
        <taxon>Metazoa</taxon>
        <taxon>Ecdysozoa</taxon>
        <taxon>Nematoda</taxon>
        <taxon>Chromadorea</taxon>
        <taxon>Rhabditida</taxon>
        <taxon>Rhabditina</taxon>
        <taxon>Rhabditomorpha</taxon>
        <taxon>Rhabditoidea</taxon>
        <taxon>Rhabditidae</taxon>
        <taxon>Peloderinae</taxon>
        <taxon>Caenorhabditis</taxon>
    </lineage>
</organism>
<keyword evidence="5" id="KW-1185">Reference proteome</keyword>
<dbReference type="FunCoup" id="G0NYW8">
    <property type="interactions" value="1085"/>
</dbReference>
<evidence type="ECO:0000313" key="5">
    <source>
        <dbReference type="Proteomes" id="UP000008068"/>
    </source>
</evidence>
<dbReference type="PANTHER" id="PTHR21566:SF5">
    <property type="entry name" value="SUN DOMAIN-CONTAINING PROTEIN"/>
    <property type="match status" value="1"/>
</dbReference>
<dbReference type="AlphaFoldDB" id="G0NYW8"/>
<accession>G0NYW8</accession>
<protein>
    <submittedName>
        <fullName evidence="4">Uncharacterized protein</fullName>
    </submittedName>
</protein>
<dbReference type="PANTHER" id="PTHR21566">
    <property type="entry name" value="CILIA- AND FLAGELLA-ASSOCIATED PROTEIN 251-LIKE-RELATED-RELATED"/>
    <property type="match status" value="1"/>
</dbReference>
<reference evidence="5" key="1">
    <citation type="submission" date="2011-07" db="EMBL/GenBank/DDBJ databases">
        <authorList>
            <consortium name="Caenorhabditis brenneri Sequencing and Analysis Consortium"/>
            <person name="Wilson R.K."/>
        </authorList>
    </citation>
    <scope>NUCLEOTIDE SEQUENCE [LARGE SCALE GENOMIC DNA]</scope>
    <source>
        <strain evidence="5">PB2801</strain>
    </source>
</reference>
<dbReference type="InterPro" id="IPR007883">
    <property type="entry name" value="DUF713"/>
</dbReference>
<keyword evidence="1" id="KW-0175">Coiled coil</keyword>
<keyword evidence="3" id="KW-0812">Transmembrane</keyword>
<keyword evidence="3" id="KW-0472">Membrane</keyword>
<feature type="transmembrane region" description="Helical" evidence="3">
    <location>
        <begin position="52"/>
        <end position="72"/>
    </location>
</feature>
<sequence>MDWKVEVPKDLIQELKNPSRKRPIKTVLRDNWGLVEEIDGKLKNEKELSGKLSLIVTHLIQNFMAIVSLLVNPRKLSIRRKRSKGDPPDEILEFENDLREAQKDWRKFFDKYEKEFITFAQYSKKNAGVNFHEESWQRSIIQKLTSFLFNFSDRIQNRIVNIISPSRFIFAFVGFLASWTIVPVFNTPRRLSSATLNLLKPREKPYKNGVIQKSKNNGTTKSTEPEISKLIITPIESDEKVRKFHENMRSSEKMIAEKEQEWQEKLNKYQKEISARLEVQEKRLFADIEQFEEEKRSRRQQEEDEFKKRMNQQDLEFHKIIKKIDSERKTFSEEEHHHVLETCKQQDEALLNLLDLSLSPKSRSRSWEEHEDYWSSRLQILRNSLTLVRSEFWNFERYFRQQSENPERSPNFVKTIYEMESASFGQTVTRAQSLINNQHEFFDVLFDKYDDDLFLKVLSKITSDVSSQLDKVILELWSIAVNSSDYDHFRLRSAVLEIDPSSIPTTWRLKGICHSADPSDYEDSLSAGPPSVYSHF</sequence>
<dbReference type="Proteomes" id="UP000008068">
    <property type="component" value="Unassembled WGS sequence"/>
</dbReference>
<evidence type="ECO:0000313" key="4">
    <source>
        <dbReference type="EMBL" id="EGT40239.1"/>
    </source>
</evidence>
<evidence type="ECO:0000256" key="1">
    <source>
        <dbReference type="SAM" id="Coils"/>
    </source>
</evidence>
<feature type="transmembrane region" description="Helical" evidence="3">
    <location>
        <begin position="168"/>
        <end position="185"/>
    </location>
</feature>
<feature type="region of interest" description="Disordered" evidence="2">
    <location>
        <begin position="517"/>
        <end position="536"/>
    </location>
</feature>